<gene>
    <name evidence="1" type="ORF">E5329_20325</name>
</gene>
<dbReference type="EMBL" id="SRYA01000053">
    <property type="protein sequence ID" value="TGY91561.1"/>
    <property type="molecule type" value="Genomic_DNA"/>
</dbReference>
<comment type="caution">
    <text evidence="1">The sequence shown here is derived from an EMBL/GenBank/DDBJ whole genome shotgun (WGS) entry which is preliminary data.</text>
</comment>
<evidence type="ECO:0000313" key="2">
    <source>
        <dbReference type="Proteomes" id="UP000304953"/>
    </source>
</evidence>
<sequence>MKKIGITILKSIGFFLGWAILVSILPLSSSKEQAIWRLWAEITPLLAVAAFTLIFWLAEKKNVKLHLFDNPVKGMVLGVIAGIVWLAIPVLVMYVAKIIHVDGTNLINLFPVWVLAVFLNTIMQELLVRGYLYQMLKQKHNIIVATIVTTILFTALHGGAFEAGIIPVLNVLTMSLLMIVVLEYSGSIIAPIIMHFLWNGIGALVLGGVSLADDYPNLFVTTFTGSDILSGGICKIEGSIIVLIVNVILIAFFIFLYKEKNISIDSGLSSHAPN</sequence>
<keyword evidence="2" id="KW-1185">Reference proteome</keyword>
<protein>
    <submittedName>
        <fullName evidence="1">CPBP family intramembrane metalloprotease</fullName>
    </submittedName>
</protein>
<dbReference type="Proteomes" id="UP000304953">
    <property type="component" value="Unassembled WGS sequence"/>
</dbReference>
<proteinExistence type="predicted"/>
<keyword evidence="1" id="KW-0378">Hydrolase</keyword>
<organism evidence="1 2">
    <name type="scientific">Petralouisia muris</name>
    <dbReference type="NCBI Taxonomy" id="3032872"/>
    <lineage>
        <taxon>Bacteria</taxon>
        <taxon>Bacillati</taxon>
        <taxon>Bacillota</taxon>
        <taxon>Clostridia</taxon>
        <taxon>Lachnospirales</taxon>
        <taxon>Lachnospiraceae</taxon>
        <taxon>Petralouisia</taxon>
    </lineage>
</organism>
<keyword evidence="1" id="KW-0645">Protease</keyword>
<evidence type="ECO:0000313" key="1">
    <source>
        <dbReference type="EMBL" id="TGY91561.1"/>
    </source>
</evidence>
<name>A0AC61RRX8_9FIRM</name>
<reference evidence="1" key="1">
    <citation type="submission" date="2019-04" db="EMBL/GenBank/DDBJ databases">
        <title>Microbes associate with the intestines of laboratory mice.</title>
        <authorList>
            <person name="Navarre W."/>
            <person name="Wong E."/>
            <person name="Huang K."/>
            <person name="Tropini C."/>
            <person name="Ng K."/>
            <person name="Yu B."/>
        </authorList>
    </citation>
    <scope>NUCLEOTIDE SEQUENCE</scope>
    <source>
        <strain evidence="1">NM01_1-7b</strain>
    </source>
</reference>
<keyword evidence="1" id="KW-0482">Metalloprotease</keyword>
<accession>A0AC61RRX8</accession>